<feature type="region of interest" description="Disordered" evidence="1">
    <location>
        <begin position="176"/>
        <end position="223"/>
    </location>
</feature>
<name>A0A0S7Y4Q4_UNCSA</name>
<dbReference type="Proteomes" id="UP000051861">
    <property type="component" value="Unassembled WGS sequence"/>
</dbReference>
<proteinExistence type="predicted"/>
<evidence type="ECO:0000313" key="3">
    <source>
        <dbReference type="Proteomes" id="UP000051861"/>
    </source>
</evidence>
<evidence type="ECO:0000313" key="2">
    <source>
        <dbReference type="EMBL" id="KPJ69741.1"/>
    </source>
</evidence>
<comment type="caution">
    <text evidence="2">The sequence shown here is derived from an EMBL/GenBank/DDBJ whole genome shotgun (WGS) entry which is preliminary data.</text>
</comment>
<evidence type="ECO:0000256" key="1">
    <source>
        <dbReference type="SAM" id="MobiDB-lite"/>
    </source>
</evidence>
<reference evidence="2 3" key="1">
    <citation type="journal article" date="2015" name="Microbiome">
        <title>Genomic resolution of linkages in carbon, nitrogen, and sulfur cycling among widespread estuary sediment bacteria.</title>
        <authorList>
            <person name="Baker B.J."/>
            <person name="Lazar C.S."/>
            <person name="Teske A.P."/>
            <person name="Dick G.J."/>
        </authorList>
    </citation>
    <scope>NUCLEOTIDE SEQUENCE [LARGE SCALE GENOMIC DNA]</scope>
    <source>
        <strain evidence="2">DG_54_3</strain>
    </source>
</reference>
<organism evidence="2 3">
    <name type="scientific">candidate division WOR-1 bacterium DG_54_3</name>
    <dbReference type="NCBI Taxonomy" id="1703775"/>
    <lineage>
        <taxon>Bacteria</taxon>
        <taxon>Bacillati</taxon>
        <taxon>Saganbacteria</taxon>
    </lineage>
</organism>
<gene>
    <name evidence="2" type="ORF">AMJ44_02685</name>
</gene>
<dbReference type="AlphaFoldDB" id="A0A0S7Y4Q4"/>
<feature type="compositionally biased region" description="Basic and acidic residues" evidence="1">
    <location>
        <begin position="195"/>
        <end position="207"/>
    </location>
</feature>
<protein>
    <submittedName>
        <fullName evidence="2">Uncharacterized protein</fullName>
    </submittedName>
</protein>
<dbReference type="EMBL" id="LIZX01000015">
    <property type="protein sequence ID" value="KPJ69741.1"/>
    <property type="molecule type" value="Genomic_DNA"/>
</dbReference>
<sequence>MKKLNIVDEYGAKRRFYPSGPRISYKEFRYASNRSLGKIIVSQKLIGDYGLCSRTSLGNELLFNIKVNEIADQLYSQNIHFGFFAEALHVIGRNAKVLGPVVKCILLRKLSRNSIASALRSGAISEDDIGRNFKLFFGKIDRTVQNKRPDQEKLDILQRLGVLVLEPGCSLPIVSRSRTPIRGPSKPAKYPHPRPPIEKVDPEEIIKKKQLSLPGMGKPESKD</sequence>
<accession>A0A0S7Y4Q4</accession>